<keyword evidence="5" id="KW-0692">RNA repair</keyword>
<evidence type="ECO:0000256" key="3">
    <source>
        <dbReference type="ARBA" id="ARBA00022723"/>
    </source>
</evidence>
<dbReference type="Gene3D" id="3.90.1860.10">
    <property type="entry name" value="tRNA-splicing ligase RtcB"/>
    <property type="match status" value="1"/>
</dbReference>
<dbReference type="GO" id="GO:0042245">
    <property type="term" value="P:RNA repair"/>
    <property type="evidence" value="ECO:0007669"/>
    <property type="project" value="UniProtKB-KW"/>
</dbReference>
<proteinExistence type="predicted"/>
<keyword evidence="11" id="KW-1185">Reference proteome</keyword>
<name>A0A7W6E2K2_9RHOB</name>
<comment type="caution">
    <text evidence="10">The sequence shown here is derived from an EMBL/GenBank/DDBJ whole genome shotgun (WGS) entry which is preliminary data.</text>
</comment>
<comment type="cofactor">
    <cofactor evidence="9">
        <name>Mn(2+)</name>
        <dbReference type="ChEBI" id="CHEBI:29035"/>
    </cofactor>
    <text evidence="9">Binds 2 manganese ions per subunit.</text>
</comment>
<reference evidence="10 11" key="1">
    <citation type="submission" date="2020-08" db="EMBL/GenBank/DDBJ databases">
        <title>Genomic Encyclopedia of Type Strains, Phase IV (KMG-IV): sequencing the most valuable type-strain genomes for metagenomic binning, comparative biology and taxonomic classification.</title>
        <authorList>
            <person name="Goeker M."/>
        </authorList>
    </citation>
    <scope>NUCLEOTIDE SEQUENCE [LARGE SCALE GENOMIC DNA]</scope>
    <source>
        <strain evidence="10 11">DSM 102234</strain>
    </source>
</reference>
<evidence type="ECO:0000256" key="2">
    <source>
        <dbReference type="ARBA" id="ARBA00022598"/>
    </source>
</evidence>
<dbReference type="Pfam" id="PF01139">
    <property type="entry name" value="RtcB"/>
    <property type="match status" value="1"/>
</dbReference>
<dbReference type="EMBL" id="JACIEI010000003">
    <property type="protein sequence ID" value="MBB3993606.1"/>
    <property type="molecule type" value="Genomic_DNA"/>
</dbReference>
<evidence type="ECO:0000313" key="11">
    <source>
        <dbReference type="Proteomes" id="UP000530268"/>
    </source>
</evidence>
<evidence type="ECO:0000256" key="5">
    <source>
        <dbReference type="ARBA" id="ARBA00022800"/>
    </source>
</evidence>
<evidence type="ECO:0000256" key="8">
    <source>
        <dbReference type="ARBA" id="ARBA00047746"/>
    </source>
</evidence>
<dbReference type="SUPFAM" id="SSF103365">
    <property type="entry name" value="Hypothetical protein PH1602"/>
    <property type="match status" value="1"/>
</dbReference>
<dbReference type="EC" id="6.5.1.8" evidence="1"/>
<accession>A0A7W6E2K2</accession>
<keyword evidence="7 9" id="KW-0464">Manganese</keyword>
<dbReference type="InterPro" id="IPR001233">
    <property type="entry name" value="RtcB"/>
</dbReference>
<dbReference type="GO" id="GO:0005525">
    <property type="term" value="F:GTP binding"/>
    <property type="evidence" value="ECO:0007669"/>
    <property type="project" value="UniProtKB-KW"/>
</dbReference>
<keyword evidence="3 9" id="KW-0479">Metal-binding</keyword>
<dbReference type="GO" id="GO:0003972">
    <property type="term" value="F:RNA ligase (ATP) activity"/>
    <property type="evidence" value="ECO:0007669"/>
    <property type="project" value="TreeGrafter"/>
</dbReference>
<dbReference type="Proteomes" id="UP000530268">
    <property type="component" value="Unassembled WGS sequence"/>
</dbReference>
<dbReference type="PANTHER" id="PTHR11118:SF1">
    <property type="entry name" value="RNA-SPLICING LIGASE RTCB HOMOLOG"/>
    <property type="match status" value="1"/>
</dbReference>
<dbReference type="InterPro" id="IPR036025">
    <property type="entry name" value="RtcB-like_sf"/>
</dbReference>
<evidence type="ECO:0000256" key="7">
    <source>
        <dbReference type="ARBA" id="ARBA00023211"/>
    </source>
</evidence>
<feature type="binding site" evidence="9">
    <location>
        <position position="80"/>
    </location>
    <ligand>
        <name>Mn(2+)</name>
        <dbReference type="ChEBI" id="CHEBI:29035"/>
        <label>1</label>
    </ligand>
</feature>
<keyword evidence="4" id="KW-0547">Nucleotide-binding</keyword>
<dbReference type="GO" id="GO:0046872">
    <property type="term" value="F:metal ion binding"/>
    <property type="evidence" value="ECO:0007669"/>
    <property type="project" value="UniProtKB-KW"/>
</dbReference>
<evidence type="ECO:0000256" key="4">
    <source>
        <dbReference type="ARBA" id="ARBA00022741"/>
    </source>
</evidence>
<comment type="catalytic activity">
    <reaction evidence="8">
        <text>a 3'-end 3'-phospho-ribonucleotide-RNA + a 5'-end dephospho-ribonucleoside-RNA + GTP = a ribonucleotidyl-ribonucleotide-RNA + GMP + diphosphate</text>
        <dbReference type="Rhea" id="RHEA:68076"/>
        <dbReference type="Rhea" id="RHEA-COMP:10463"/>
        <dbReference type="Rhea" id="RHEA-COMP:13936"/>
        <dbReference type="Rhea" id="RHEA-COMP:17355"/>
        <dbReference type="ChEBI" id="CHEBI:33019"/>
        <dbReference type="ChEBI" id="CHEBI:37565"/>
        <dbReference type="ChEBI" id="CHEBI:58115"/>
        <dbReference type="ChEBI" id="CHEBI:83062"/>
        <dbReference type="ChEBI" id="CHEBI:138284"/>
        <dbReference type="ChEBI" id="CHEBI:173118"/>
        <dbReference type="EC" id="6.5.1.8"/>
    </reaction>
</comment>
<dbReference type="PANTHER" id="PTHR11118">
    <property type="entry name" value="RNA-SPLICING LIGASE RTCB HOMOLOG"/>
    <property type="match status" value="1"/>
</dbReference>
<sequence length="152" mass="16817">MGNPDMHGRLSASQANATVTKLYSSKAWIEGRAEDQLTQVSSWAGVSAVAAFPDIHPGKYGPVGCTVLADRIYPQLIGNDIGCGMSLFQLDLPLRKLKLEKAVRRIRVLGDPVDTPQEDQMSDQNKLHKALERGNPVRRFVGEQFKEDTKKK</sequence>
<gene>
    <name evidence="10" type="ORF">GGR95_001237</name>
</gene>
<organism evidence="10 11">
    <name type="scientific">Sulfitobacter undariae</name>
    <dbReference type="NCBI Taxonomy" id="1563671"/>
    <lineage>
        <taxon>Bacteria</taxon>
        <taxon>Pseudomonadati</taxon>
        <taxon>Pseudomonadota</taxon>
        <taxon>Alphaproteobacteria</taxon>
        <taxon>Rhodobacterales</taxon>
        <taxon>Roseobacteraceae</taxon>
        <taxon>Sulfitobacter</taxon>
    </lineage>
</organism>
<dbReference type="GO" id="GO:0006396">
    <property type="term" value="P:RNA processing"/>
    <property type="evidence" value="ECO:0007669"/>
    <property type="project" value="InterPro"/>
</dbReference>
<evidence type="ECO:0000256" key="6">
    <source>
        <dbReference type="ARBA" id="ARBA00023134"/>
    </source>
</evidence>
<protein>
    <recommendedName>
        <fullName evidence="1">3'-phosphate/5'-hydroxy nucleic acid ligase</fullName>
        <ecNumber evidence="1">6.5.1.8</ecNumber>
    </recommendedName>
</protein>
<dbReference type="GO" id="GO:0170057">
    <property type="term" value="F:RNA ligase (GTP) activity"/>
    <property type="evidence" value="ECO:0007669"/>
    <property type="project" value="UniProtKB-EC"/>
</dbReference>
<evidence type="ECO:0000256" key="9">
    <source>
        <dbReference type="PIRSR" id="PIRSR601233-3"/>
    </source>
</evidence>
<keyword evidence="2" id="KW-0436">Ligase</keyword>
<keyword evidence="6" id="KW-0342">GTP-binding</keyword>
<dbReference type="AlphaFoldDB" id="A0A7W6E2K2"/>
<evidence type="ECO:0000313" key="10">
    <source>
        <dbReference type="EMBL" id="MBB3993606.1"/>
    </source>
</evidence>
<dbReference type="RefSeq" id="WP_184563871.1">
    <property type="nucleotide sequence ID" value="NZ_JACIEI010000003.1"/>
</dbReference>
<evidence type="ECO:0000256" key="1">
    <source>
        <dbReference type="ARBA" id="ARBA00012726"/>
    </source>
</evidence>